<comment type="catalytic activity">
    <reaction evidence="1">
        <text>Endohydrolysis of (1-&gt;4)-alpha-D-glucosidic linkages in polysaccharides containing three or more (1-&gt;4)-alpha-linked D-glucose units.</text>
        <dbReference type="EC" id="3.2.1.1"/>
    </reaction>
</comment>
<evidence type="ECO:0000256" key="18">
    <source>
        <dbReference type="SAM" id="MobiDB-lite"/>
    </source>
</evidence>
<dbReference type="Pfam" id="PF09260">
    <property type="entry name" value="A_amylase_dom_C"/>
    <property type="match status" value="1"/>
</dbReference>
<comment type="similarity">
    <text evidence="3">Belongs to the glycosyl hydrolase 13 family.</text>
</comment>
<evidence type="ECO:0000256" key="11">
    <source>
        <dbReference type="ARBA" id="ARBA00023277"/>
    </source>
</evidence>
<dbReference type="OrthoDB" id="204980at2759"/>
<dbReference type="GO" id="GO:0005509">
    <property type="term" value="F:calcium ion binding"/>
    <property type="evidence" value="ECO:0007669"/>
    <property type="project" value="InterPro"/>
</dbReference>
<keyword evidence="8" id="KW-0106">Calcium</keyword>
<gene>
    <name evidence="21" type="ORF">BP01DRAFT_407512</name>
</gene>
<organism evidence="21 22">
    <name type="scientific">Aspergillus saccharolyticus JOP 1030-1</name>
    <dbReference type="NCBI Taxonomy" id="1450539"/>
    <lineage>
        <taxon>Eukaryota</taxon>
        <taxon>Fungi</taxon>
        <taxon>Dikarya</taxon>
        <taxon>Ascomycota</taxon>
        <taxon>Pezizomycotina</taxon>
        <taxon>Eurotiomycetes</taxon>
        <taxon>Eurotiomycetidae</taxon>
        <taxon>Eurotiales</taxon>
        <taxon>Aspergillaceae</taxon>
        <taxon>Aspergillus</taxon>
        <taxon>Aspergillus subgen. Circumdati</taxon>
    </lineage>
</organism>
<dbReference type="GO" id="GO:0016052">
    <property type="term" value="P:carbohydrate catabolic process"/>
    <property type="evidence" value="ECO:0007669"/>
    <property type="project" value="InterPro"/>
</dbReference>
<feature type="binding site" evidence="17">
    <location>
        <position position="322"/>
    </location>
    <ligand>
        <name>substrate</name>
    </ligand>
</feature>
<dbReference type="EMBL" id="KZ821222">
    <property type="protein sequence ID" value="PYH48040.1"/>
    <property type="molecule type" value="Genomic_DNA"/>
</dbReference>
<evidence type="ECO:0000313" key="21">
    <source>
        <dbReference type="EMBL" id="PYH48040.1"/>
    </source>
</evidence>
<keyword evidence="11" id="KW-0119">Carbohydrate metabolism</keyword>
<feature type="site" description="Transition state stabilizer" evidence="15">
    <location>
        <position position="322"/>
    </location>
</feature>
<evidence type="ECO:0000256" key="8">
    <source>
        <dbReference type="ARBA" id="ARBA00022837"/>
    </source>
</evidence>
<keyword evidence="12" id="KW-0326">Glycosidase</keyword>
<feature type="domain" description="Glycosyl hydrolase family 13 catalytic" evidence="20">
    <location>
        <begin position="37"/>
        <end position="395"/>
    </location>
</feature>
<evidence type="ECO:0000313" key="22">
    <source>
        <dbReference type="Proteomes" id="UP000248349"/>
    </source>
</evidence>
<evidence type="ECO:0000256" key="7">
    <source>
        <dbReference type="ARBA" id="ARBA00022801"/>
    </source>
</evidence>
<evidence type="ECO:0000256" key="15">
    <source>
        <dbReference type="PIRSR" id="PIRSR001024-2"/>
    </source>
</evidence>
<dbReference type="InterPro" id="IPR017853">
    <property type="entry name" value="GH"/>
</dbReference>
<accession>A0A318ZVF9</accession>
<comment type="cofactor">
    <cofactor evidence="2">
        <name>Ca(2+)</name>
        <dbReference type="ChEBI" id="CHEBI:29108"/>
    </cofactor>
</comment>
<evidence type="ECO:0000256" key="1">
    <source>
        <dbReference type="ARBA" id="ARBA00000548"/>
    </source>
</evidence>
<evidence type="ECO:0000256" key="4">
    <source>
        <dbReference type="ARBA" id="ARBA00012595"/>
    </source>
</evidence>
<keyword evidence="10" id="KW-0325">Glycoprotein</keyword>
<dbReference type="AlphaFoldDB" id="A0A318ZVF9"/>
<keyword evidence="6 19" id="KW-0732">Signal</keyword>
<evidence type="ECO:0000259" key="20">
    <source>
        <dbReference type="SMART" id="SM00642"/>
    </source>
</evidence>
<dbReference type="PANTHER" id="PTHR10357">
    <property type="entry name" value="ALPHA-AMYLASE FAMILY MEMBER"/>
    <property type="match status" value="1"/>
</dbReference>
<name>A0A318ZVF9_9EURO</name>
<evidence type="ECO:0000256" key="3">
    <source>
        <dbReference type="ARBA" id="ARBA00008061"/>
    </source>
</evidence>
<dbReference type="CDD" id="cd11319">
    <property type="entry name" value="AmyAc_euk_AmyA"/>
    <property type="match status" value="1"/>
</dbReference>
<feature type="active site" description="Proton donor" evidence="14">
    <location>
        <position position="255"/>
    </location>
</feature>
<evidence type="ECO:0000256" key="6">
    <source>
        <dbReference type="ARBA" id="ARBA00022729"/>
    </source>
</evidence>
<feature type="binding site" evidence="17">
    <location>
        <position position="107"/>
    </location>
    <ligand>
        <name>substrate</name>
    </ligand>
</feature>
<sequence>MEGWWRKALVVAGVLASCTVRVDAASRDQWISRSIYQIVTDRFARSDNSTTSACNAAQGNYCGGSFQGIIQRLDYIQELGFDAIWISPAQSQITARTSDLSAYHGYWPNDLYSINSHFGTPNDLKALSSALHKRGMYLMLDVVVGDMAWAGNSSTVDYSKFNPFNDRKYFHDFKLLSSDPLNDTCVLDCWLGDDVVSLPDLRNEDQQVQQMLGTWVSQLVSNYSIDGLRIDSVLNIPPEFFSSFNKSAGVFLFGEGATQTAADICPLQPNVSGLLNYPLYYILTNAFNTTHGDLSAIYQSIDYTKTQCDDVLALGTFTSNQDVPRFGSYTSDLSLARNILTVSMLADGIPVLYYGEEQHLSGGYNPVNREALWLTNYSMDSTSLPSLVQSLNRIRTYASGDGKQYTLKSQTGSDYLSYLSMPIFNATNILAIRKGFAGNQVVSVVSNLGAKPATKATTKITLGSDGTGFQSRQNVTEILSCKTFVTDTSGNLTVDLSSDGGPRVYYPTDSLKKSTNICKENDDDNDDSPTATPSSSAASTVSPSPSTGAETSFFGLSMEIRTVLVTVAMATSYLVI</sequence>
<feature type="disulfide bond" evidence="16">
    <location>
        <begin position="481"/>
        <end position="518"/>
    </location>
</feature>
<dbReference type="Proteomes" id="UP000248349">
    <property type="component" value="Unassembled WGS sequence"/>
</dbReference>
<dbReference type="PROSITE" id="PS51257">
    <property type="entry name" value="PROKAR_LIPOPROTEIN"/>
    <property type="match status" value="1"/>
</dbReference>
<dbReference type="PIRSF" id="PIRSF001024">
    <property type="entry name" value="Alph-amyl_fung"/>
    <property type="match status" value="1"/>
</dbReference>
<dbReference type="SMART" id="SM00642">
    <property type="entry name" value="Aamy"/>
    <property type="match status" value="1"/>
</dbReference>
<feature type="disulfide bond" evidence="16">
    <location>
        <begin position="265"/>
        <end position="308"/>
    </location>
</feature>
<dbReference type="Pfam" id="PF00128">
    <property type="entry name" value="Alpha-amylase"/>
    <property type="match status" value="1"/>
</dbReference>
<evidence type="ECO:0000256" key="13">
    <source>
        <dbReference type="ARBA" id="ARBA00030238"/>
    </source>
</evidence>
<feature type="binding site" evidence="17">
    <location>
        <position position="229"/>
    </location>
    <ligand>
        <name>substrate</name>
    </ligand>
</feature>
<keyword evidence="9 16" id="KW-1015">Disulfide bond</keyword>
<feature type="chain" id="PRO_5016329843" description="alpha-amylase" evidence="19">
    <location>
        <begin position="25"/>
        <end position="576"/>
    </location>
</feature>
<reference evidence="21 22" key="1">
    <citation type="submission" date="2016-12" db="EMBL/GenBank/DDBJ databases">
        <title>The genomes of Aspergillus section Nigri reveals drivers in fungal speciation.</title>
        <authorList>
            <consortium name="DOE Joint Genome Institute"/>
            <person name="Vesth T.C."/>
            <person name="Nybo J."/>
            <person name="Theobald S."/>
            <person name="Brandl J."/>
            <person name="Frisvad J.C."/>
            <person name="Nielsen K.F."/>
            <person name="Lyhne E.K."/>
            <person name="Kogle M.E."/>
            <person name="Kuo A."/>
            <person name="Riley R."/>
            <person name="Clum A."/>
            <person name="Nolan M."/>
            <person name="Lipzen A."/>
            <person name="Salamov A."/>
            <person name="Henrissat B."/>
            <person name="Wiebenga A."/>
            <person name="De Vries R.P."/>
            <person name="Grigoriev I.V."/>
            <person name="Mortensen U.H."/>
            <person name="Andersen M.R."/>
            <person name="Baker S.E."/>
        </authorList>
    </citation>
    <scope>NUCLEOTIDE SEQUENCE [LARGE SCALE GENOMIC DNA]</scope>
    <source>
        <strain evidence="21 22">JOP 1030-1</strain>
    </source>
</reference>
<evidence type="ECO:0000256" key="16">
    <source>
        <dbReference type="PIRSR" id="PIRSR001024-4"/>
    </source>
</evidence>
<feature type="active site" description="Nucleophile" evidence="14">
    <location>
        <position position="231"/>
    </location>
</feature>
<dbReference type="InterPro" id="IPR015340">
    <property type="entry name" value="A_amylase_C_dom"/>
</dbReference>
<proteinExistence type="inferred from homology"/>
<feature type="signal peptide" evidence="19">
    <location>
        <begin position="1"/>
        <end position="24"/>
    </location>
</feature>
<evidence type="ECO:0000256" key="14">
    <source>
        <dbReference type="PIRSR" id="PIRSR001024-1"/>
    </source>
</evidence>
<evidence type="ECO:0000256" key="5">
    <source>
        <dbReference type="ARBA" id="ARBA00022723"/>
    </source>
</evidence>
<keyword evidence="5" id="KW-0479">Metal-binding</keyword>
<evidence type="ECO:0000256" key="17">
    <source>
        <dbReference type="PIRSR" id="PIRSR001024-5"/>
    </source>
</evidence>
<feature type="binding site" evidence="17">
    <location>
        <position position="369"/>
    </location>
    <ligand>
        <name>substrate</name>
    </ligand>
</feature>
<dbReference type="STRING" id="1450539.A0A318ZVF9"/>
<dbReference type="RefSeq" id="XP_025434022.1">
    <property type="nucleotide sequence ID" value="XM_025578797.1"/>
</dbReference>
<evidence type="ECO:0000256" key="9">
    <source>
        <dbReference type="ARBA" id="ARBA00023157"/>
    </source>
</evidence>
<dbReference type="EC" id="3.2.1.1" evidence="4"/>
<keyword evidence="7" id="KW-0378">Hydrolase</keyword>
<dbReference type="InterPro" id="IPR013780">
    <property type="entry name" value="Glyco_hydro_b"/>
</dbReference>
<dbReference type="Gene3D" id="3.20.20.80">
    <property type="entry name" value="Glycosidases"/>
    <property type="match status" value="1"/>
</dbReference>
<evidence type="ECO:0000256" key="10">
    <source>
        <dbReference type="ARBA" id="ARBA00023180"/>
    </source>
</evidence>
<dbReference type="InterPro" id="IPR013777">
    <property type="entry name" value="A-amylase-like"/>
</dbReference>
<evidence type="ECO:0000256" key="2">
    <source>
        <dbReference type="ARBA" id="ARBA00001913"/>
    </source>
</evidence>
<feature type="disulfide bond" evidence="16">
    <location>
        <begin position="54"/>
        <end position="62"/>
    </location>
</feature>
<evidence type="ECO:0000256" key="12">
    <source>
        <dbReference type="ARBA" id="ARBA00023295"/>
    </source>
</evidence>
<protein>
    <recommendedName>
        <fullName evidence="4">alpha-amylase</fullName>
        <ecNumber evidence="4">3.2.1.1</ecNumber>
    </recommendedName>
    <alternativeName>
        <fullName evidence="13">1,4-alpha-D-glucan glucanohydrolase</fullName>
    </alternativeName>
</protein>
<keyword evidence="22" id="KW-1185">Reference proteome</keyword>
<dbReference type="Gene3D" id="2.60.40.1180">
    <property type="entry name" value="Golgi alpha-mannosidase II"/>
    <property type="match status" value="1"/>
</dbReference>
<dbReference type="FunFam" id="3.20.20.80:FF:000120">
    <property type="entry name" value="Alpha-amylase A"/>
    <property type="match status" value="1"/>
</dbReference>
<dbReference type="InterPro" id="IPR006047">
    <property type="entry name" value="GH13_cat_dom"/>
</dbReference>
<evidence type="ECO:0000256" key="19">
    <source>
        <dbReference type="SAM" id="SignalP"/>
    </source>
</evidence>
<dbReference type="PANTHER" id="PTHR10357:SF215">
    <property type="entry name" value="ALPHA-AMYLASE 1"/>
    <property type="match status" value="1"/>
</dbReference>
<dbReference type="SUPFAM" id="SSF51445">
    <property type="entry name" value="(Trans)glycosidases"/>
    <property type="match status" value="1"/>
</dbReference>
<dbReference type="GeneID" id="37080026"/>
<feature type="region of interest" description="Disordered" evidence="18">
    <location>
        <begin position="515"/>
        <end position="548"/>
    </location>
</feature>
<dbReference type="SUPFAM" id="SSF51011">
    <property type="entry name" value="Glycosyl hydrolase domain"/>
    <property type="match status" value="1"/>
</dbReference>
<feature type="compositionally biased region" description="Low complexity" evidence="18">
    <location>
        <begin position="528"/>
        <end position="548"/>
    </location>
</feature>
<dbReference type="GO" id="GO:0004556">
    <property type="term" value="F:alpha-amylase activity"/>
    <property type="evidence" value="ECO:0007669"/>
    <property type="project" value="UniProtKB-EC"/>
</dbReference>